<accession>A0A9D1LM37</accession>
<comment type="subcellular location">
    <subcellularLocation>
        <location evidence="1">Cytoplasm</location>
    </subcellularLocation>
</comment>
<dbReference type="Pfam" id="PF06857">
    <property type="entry name" value="ACP"/>
    <property type="match status" value="1"/>
</dbReference>
<keyword evidence="3 4" id="KW-0597">Phosphoprotein</keyword>
<dbReference type="GO" id="GO:0005737">
    <property type="term" value="C:cytoplasm"/>
    <property type="evidence" value="ECO:0007669"/>
    <property type="project" value="UniProtKB-SubCell"/>
</dbReference>
<organism evidence="5 6">
    <name type="scientific">Candidatus Ventrousia excrementavium</name>
    <dbReference type="NCBI Taxonomy" id="2840961"/>
    <lineage>
        <taxon>Bacteria</taxon>
        <taxon>Bacillati</taxon>
        <taxon>Bacillota</taxon>
        <taxon>Clostridia</taxon>
        <taxon>Eubacteriales</taxon>
        <taxon>Clostridiaceae</taxon>
        <taxon>Clostridiaceae incertae sedis</taxon>
        <taxon>Candidatus Ventrousia</taxon>
    </lineage>
</organism>
<dbReference type="GO" id="GO:0008815">
    <property type="term" value="F:citrate (pro-3S)-lyase activity"/>
    <property type="evidence" value="ECO:0007669"/>
    <property type="project" value="UniProtKB-EC"/>
</dbReference>
<dbReference type="InterPro" id="IPR006495">
    <property type="entry name" value="CitD"/>
</dbReference>
<keyword evidence="5" id="KW-0456">Lyase</keyword>
<gene>
    <name evidence="5" type="primary">citD</name>
    <name evidence="5" type="ORF">IAB67_08825</name>
</gene>
<evidence type="ECO:0000256" key="4">
    <source>
        <dbReference type="PIRSR" id="PIRSR002736-50"/>
    </source>
</evidence>
<evidence type="ECO:0000256" key="3">
    <source>
        <dbReference type="ARBA" id="ARBA00022553"/>
    </source>
</evidence>
<feature type="modified residue" description="O-(phosphoribosyl dephospho-coenzyme A)serine" evidence="4">
    <location>
        <position position="21"/>
    </location>
</feature>
<evidence type="ECO:0000256" key="1">
    <source>
        <dbReference type="ARBA" id="ARBA00004496"/>
    </source>
</evidence>
<sequence length="95" mass="10387">MKGSVFLSSLVRKSSAGTMESSDVFVELEPAGEIEIEIESVVQQQFGQAIEQAVRDVLREQGITGAHIRLTDRGALECVIRARVETAVRRGKESV</sequence>
<dbReference type="EC" id="4.1.3.6" evidence="5"/>
<dbReference type="EMBL" id="DVMR01000065">
    <property type="protein sequence ID" value="HIU44383.1"/>
    <property type="molecule type" value="Genomic_DNA"/>
</dbReference>
<dbReference type="PIRSF" id="PIRSF002736">
    <property type="entry name" value="Citrt_lyas_gamma"/>
    <property type="match status" value="1"/>
</dbReference>
<name>A0A9D1LM37_9CLOT</name>
<dbReference type="NCBIfam" id="TIGR01608">
    <property type="entry name" value="citD"/>
    <property type="match status" value="1"/>
</dbReference>
<comment type="caution">
    <text evidence="5">The sequence shown here is derived from an EMBL/GenBank/DDBJ whole genome shotgun (WGS) entry which is preliminary data.</text>
</comment>
<dbReference type="Proteomes" id="UP000824073">
    <property type="component" value="Unassembled WGS sequence"/>
</dbReference>
<evidence type="ECO:0000256" key="2">
    <source>
        <dbReference type="ARBA" id="ARBA00022490"/>
    </source>
</evidence>
<evidence type="ECO:0000313" key="6">
    <source>
        <dbReference type="Proteomes" id="UP000824073"/>
    </source>
</evidence>
<dbReference type="AlphaFoldDB" id="A0A9D1LM37"/>
<proteinExistence type="predicted"/>
<protein>
    <submittedName>
        <fullName evidence="5">Citrate lyase acyl carrier protein</fullName>
        <ecNumber evidence="5">4.1.3.6</ecNumber>
    </submittedName>
</protein>
<dbReference type="NCBIfam" id="NF009726">
    <property type="entry name" value="PRK13253.1"/>
    <property type="match status" value="1"/>
</dbReference>
<reference evidence="5" key="1">
    <citation type="submission" date="2020-10" db="EMBL/GenBank/DDBJ databases">
        <authorList>
            <person name="Gilroy R."/>
        </authorList>
    </citation>
    <scope>NUCLEOTIDE SEQUENCE</scope>
    <source>
        <strain evidence="5">CHK191-8634</strain>
    </source>
</reference>
<evidence type="ECO:0000313" key="5">
    <source>
        <dbReference type="EMBL" id="HIU44383.1"/>
    </source>
</evidence>
<dbReference type="InterPro" id="IPR023439">
    <property type="entry name" value="Mal_deCO2ase/Cit_lyase_ACP"/>
</dbReference>
<keyword evidence="2" id="KW-0963">Cytoplasm</keyword>
<reference evidence="5" key="2">
    <citation type="journal article" date="2021" name="PeerJ">
        <title>Extensive microbial diversity within the chicken gut microbiome revealed by metagenomics and culture.</title>
        <authorList>
            <person name="Gilroy R."/>
            <person name="Ravi A."/>
            <person name="Getino M."/>
            <person name="Pursley I."/>
            <person name="Horton D.L."/>
            <person name="Alikhan N.F."/>
            <person name="Baker D."/>
            <person name="Gharbi K."/>
            <person name="Hall N."/>
            <person name="Watson M."/>
            <person name="Adriaenssens E.M."/>
            <person name="Foster-Nyarko E."/>
            <person name="Jarju S."/>
            <person name="Secka A."/>
            <person name="Antonio M."/>
            <person name="Oren A."/>
            <person name="Chaudhuri R.R."/>
            <person name="La Ragione R."/>
            <person name="Hildebrand F."/>
            <person name="Pallen M.J."/>
        </authorList>
    </citation>
    <scope>NUCLEOTIDE SEQUENCE</scope>
    <source>
        <strain evidence="5">CHK191-8634</strain>
    </source>
</reference>